<evidence type="ECO:0000259" key="1">
    <source>
        <dbReference type="Pfam" id="PF08532"/>
    </source>
</evidence>
<evidence type="ECO:0000313" key="3">
    <source>
        <dbReference type="Proteomes" id="UP000683139"/>
    </source>
</evidence>
<dbReference type="InterPro" id="IPR017853">
    <property type="entry name" value="GH"/>
</dbReference>
<gene>
    <name evidence="2" type="ORF">J40TS1_44590</name>
</gene>
<dbReference type="AlphaFoldDB" id="A0A920CW26"/>
<proteinExistence type="predicted"/>
<evidence type="ECO:0000313" key="2">
    <source>
        <dbReference type="EMBL" id="GIP18817.1"/>
    </source>
</evidence>
<dbReference type="SUPFAM" id="SSF51445">
    <property type="entry name" value="(Trans)glycosidases"/>
    <property type="match status" value="1"/>
</dbReference>
<accession>A0A920CW26</accession>
<dbReference type="InterPro" id="IPR029062">
    <property type="entry name" value="Class_I_gatase-like"/>
</dbReference>
<organism evidence="2 3">
    <name type="scientific">Paenibacillus montaniterrae</name>
    <dbReference type="NCBI Taxonomy" id="429341"/>
    <lineage>
        <taxon>Bacteria</taxon>
        <taxon>Bacillati</taxon>
        <taxon>Bacillota</taxon>
        <taxon>Bacilli</taxon>
        <taxon>Bacillales</taxon>
        <taxon>Paenibacillaceae</taxon>
        <taxon>Paenibacillus</taxon>
    </lineage>
</organism>
<dbReference type="SUPFAM" id="SSF52317">
    <property type="entry name" value="Class I glutamine amidotransferase-like"/>
    <property type="match status" value="1"/>
</dbReference>
<feature type="domain" description="Beta-galactosidase trimerisation" evidence="1">
    <location>
        <begin position="367"/>
        <end position="442"/>
    </location>
</feature>
<dbReference type="CDD" id="cd03143">
    <property type="entry name" value="A4_beta-galactosidase_middle_domain"/>
    <property type="match status" value="1"/>
</dbReference>
<comment type="caution">
    <text evidence="2">The sequence shown here is derived from an EMBL/GenBank/DDBJ whole genome shotgun (WGS) entry which is preliminary data.</text>
</comment>
<protein>
    <recommendedName>
        <fullName evidence="1">Beta-galactosidase trimerisation domain-containing protein</fullName>
    </recommendedName>
</protein>
<dbReference type="GO" id="GO:0005975">
    <property type="term" value="P:carbohydrate metabolic process"/>
    <property type="evidence" value="ECO:0007669"/>
    <property type="project" value="InterPro"/>
</dbReference>
<dbReference type="InterPro" id="IPR028212">
    <property type="entry name" value="GHL6"/>
</dbReference>
<dbReference type="EMBL" id="BOSE01000010">
    <property type="protein sequence ID" value="GIP18817.1"/>
    <property type="molecule type" value="Genomic_DNA"/>
</dbReference>
<keyword evidence="3" id="KW-1185">Reference proteome</keyword>
<dbReference type="Pfam" id="PF14871">
    <property type="entry name" value="GHL6"/>
    <property type="match status" value="1"/>
</dbReference>
<dbReference type="GO" id="GO:0004565">
    <property type="term" value="F:beta-galactosidase activity"/>
    <property type="evidence" value="ECO:0007669"/>
    <property type="project" value="InterPro"/>
</dbReference>
<dbReference type="Proteomes" id="UP000683139">
    <property type="component" value="Unassembled WGS sequence"/>
</dbReference>
<reference evidence="2" key="1">
    <citation type="submission" date="2021-03" db="EMBL/GenBank/DDBJ databases">
        <title>Antimicrobial resistance genes in bacteria isolated from Japanese honey, and their potential for conferring macrolide and lincosamide resistance in the American foulbrood pathogen Paenibacillus larvae.</title>
        <authorList>
            <person name="Okamoto M."/>
            <person name="Kumagai M."/>
            <person name="Kanamori H."/>
            <person name="Takamatsu D."/>
        </authorList>
    </citation>
    <scope>NUCLEOTIDE SEQUENCE</scope>
    <source>
        <strain evidence="2">J40TS1</strain>
    </source>
</reference>
<name>A0A920CW26_9BACL</name>
<dbReference type="InterPro" id="IPR013738">
    <property type="entry name" value="Beta_galactosidase_Trimer"/>
</dbReference>
<sequence length="672" mass="76086">MSSASWWKYPLRIIQPNMQVRDTDQIDPQRLARQLKEMHANTVVFNVGGIYAWYRSEVPYHHINEYLPENRDLLEEMITAFHKEGLRFVARYDFSKADDYVYQKRPEWFVRDTNGEPEIIGAKRPGNWSLLMSTCINTGYRNEELAVPVLKESLSRYDIDGVFFNNPGTITCQCGSCRDKYKAMFGKEMPEQRAEYDRSWWSVCMRHNIELLNDAIKSVRHDVPVLGYYNLFNERLADRKAGTDLLCTEPQNVLSQGHQNIPEFWKPALSIKLGRSRAEEAAPLGIVHSCPGMDWRHTGLPPADYAFWLAQIPAYGGQIWHSLTGVPDTIRDKRILKTVTEHNRKEAKLAGEMHGAESLAGIALLWRSGKSTEGWADGLVNRQVPFDIIPEENAELEVLKRYRVVIVPEHYPVGADVLSRWRSYVEQGGRLIVEGRLSGGDKEQLAELLGIQPRVTISERLAASYLRFEGVDNPLQKGMEDTELIPHRGHVVYCKPAAGSRVLATLVPPFSPLESVGAPPERASMSVERTDIPLAVQHDKGSGSVLYLPFSLSELIDEFKLGEHYQLLDNIVDMTAGKERLMRVTPITGLQATLYRNGDALLLHLVNGTGRRPLTNAVPLHNIEVRLSRSLLPNTASVAGMLENGELPFTVNEEELVFMLPKIDVWEMIKII</sequence>
<dbReference type="Gene3D" id="3.20.20.80">
    <property type="entry name" value="Glycosidases"/>
    <property type="match status" value="1"/>
</dbReference>
<dbReference type="Pfam" id="PF08532">
    <property type="entry name" value="Glyco_hydro_42M"/>
    <property type="match status" value="1"/>
</dbReference>
<dbReference type="Gene3D" id="3.40.50.880">
    <property type="match status" value="1"/>
</dbReference>
<dbReference type="RefSeq" id="WP_213519466.1">
    <property type="nucleotide sequence ID" value="NZ_BOSE01000010.1"/>
</dbReference>